<keyword evidence="1" id="KW-0812">Transmembrane</keyword>
<sequence length="577" mass="64048">MSTWNFGSQGLVKEESWISDGSTGGFVKKRPARAAAFWSPGFRRCVSRARGVSLASLLLGSTILFFVAINTPWSWGRPMTFKRGSHLPVQFWLAVFGVGFSLLAYGLSESYVHLFDVWCTWKAGSESGLDYARYLNTQPRAPAFVGLHGFRPFVLFRYLVILLGIAGSIGYKFAIIQITDVSLELGETAVAVNLPSTEPIDLETGATSSWLRDSPTVEDSRAFIHYTTIKSRHTNTTIDAMDRIQPPGTIFMSDEGDCLDTFHKFDEGILITLELVMVANMEVKHGDSDDFVELVLGGSKGLVIDYRNEQNGTLRIRWAEIPEKAITMSIKYTIGLTVAEVSQVVSSQGCWQLKEGLPLESEISIIPLWPPAMQNEDLIDMMLKDPKISVLDGVGLIASDSLSYTPGYAPLPWQSSRWPLVPPDFDGAKGKNGKYPKKHGRPEAVYLWLDPEFPRDHGNPTEPKTYSWRFFPREQTNPLSYPYYNGTTAVIFILLGVIGCSLVVIRLYLGLAGIASWMDQHVYLALEGKIQKDGSEILACGHRVAVGERTLRADNDGKKMVGTVESRKWVWDGVPSA</sequence>
<keyword evidence="1" id="KW-1133">Transmembrane helix</keyword>
<keyword evidence="3" id="KW-1185">Reference proteome</keyword>
<protein>
    <submittedName>
        <fullName evidence="2">Uncharacterized protein</fullName>
    </submittedName>
</protein>
<organism evidence="2 3">
    <name type="scientific">Triangularia setosa</name>
    <dbReference type="NCBI Taxonomy" id="2587417"/>
    <lineage>
        <taxon>Eukaryota</taxon>
        <taxon>Fungi</taxon>
        <taxon>Dikarya</taxon>
        <taxon>Ascomycota</taxon>
        <taxon>Pezizomycotina</taxon>
        <taxon>Sordariomycetes</taxon>
        <taxon>Sordariomycetidae</taxon>
        <taxon>Sordariales</taxon>
        <taxon>Podosporaceae</taxon>
        <taxon>Triangularia</taxon>
    </lineage>
</organism>
<keyword evidence="1" id="KW-0472">Membrane</keyword>
<reference evidence="2" key="1">
    <citation type="journal article" date="2023" name="Mol. Phylogenet. Evol.">
        <title>Genome-scale phylogeny and comparative genomics of the fungal order Sordariales.</title>
        <authorList>
            <person name="Hensen N."/>
            <person name="Bonometti L."/>
            <person name="Westerberg I."/>
            <person name="Brannstrom I.O."/>
            <person name="Guillou S."/>
            <person name="Cros-Aarteil S."/>
            <person name="Calhoun S."/>
            <person name="Haridas S."/>
            <person name="Kuo A."/>
            <person name="Mondo S."/>
            <person name="Pangilinan J."/>
            <person name="Riley R."/>
            <person name="LaButti K."/>
            <person name="Andreopoulos B."/>
            <person name="Lipzen A."/>
            <person name="Chen C."/>
            <person name="Yan M."/>
            <person name="Daum C."/>
            <person name="Ng V."/>
            <person name="Clum A."/>
            <person name="Steindorff A."/>
            <person name="Ohm R.A."/>
            <person name="Martin F."/>
            <person name="Silar P."/>
            <person name="Natvig D.O."/>
            <person name="Lalanne C."/>
            <person name="Gautier V."/>
            <person name="Ament-Velasquez S.L."/>
            <person name="Kruys A."/>
            <person name="Hutchinson M.I."/>
            <person name="Powell A.J."/>
            <person name="Barry K."/>
            <person name="Miller A.N."/>
            <person name="Grigoriev I.V."/>
            <person name="Debuchy R."/>
            <person name="Gladieux P."/>
            <person name="Hiltunen Thoren M."/>
            <person name="Johannesson H."/>
        </authorList>
    </citation>
    <scope>NUCLEOTIDE SEQUENCE</scope>
    <source>
        <strain evidence="2">CBS 892.96</strain>
    </source>
</reference>
<feature type="transmembrane region" description="Helical" evidence="1">
    <location>
        <begin position="483"/>
        <end position="509"/>
    </location>
</feature>
<reference evidence="2" key="2">
    <citation type="submission" date="2023-05" db="EMBL/GenBank/DDBJ databases">
        <authorList>
            <consortium name="Lawrence Berkeley National Laboratory"/>
            <person name="Steindorff A."/>
            <person name="Hensen N."/>
            <person name="Bonometti L."/>
            <person name="Westerberg I."/>
            <person name="Brannstrom I.O."/>
            <person name="Guillou S."/>
            <person name="Cros-Aarteil S."/>
            <person name="Calhoun S."/>
            <person name="Haridas S."/>
            <person name="Kuo A."/>
            <person name="Mondo S."/>
            <person name="Pangilinan J."/>
            <person name="Riley R."/>
            <person name="Labutti K."/>
            <person name="Andreopoulos B."/>
            <person name="Lipzen A."/>
            <person name="Chen C."/>
            <person name="Yanf M."/>
            <person name="Daum C."/>
            <person name="Ng V."/>
            <person name="Clum A."/>
            <person name="Ohm R."/>
            <person name="Martin F."/>
            <person name="Silar P."/>
            <person name="Natvig D."/>
            <person name="Lalanne C."/>
            <person name="Gautier V."/>
            <person name="Ament-Velasquez S.L."/>
            <person name="Kruys A."/>
            <person name="Hutchinson M.I."/>
            <person name="Powell A.J."/>
            <person name="Barry K."/>
            <person name="Miller A.N."/>
            <person name="Grigoriev I.V."/>
            <person name="Debuchy R."/>
            <person name="Gladieux P."/>
            <person name="Thoren M.H."/>
            <person name="Johannesson H."/>
        </authorList>
    </citation>
    <scope>NUCLEOTIDE SEQUENCE</scope>
    <source>
        <strain evidence="2">CBS 892.96</strain>
    </source>
</reference>
<proteinExistence type="predicted"/>
<dbReference type="EMBL" id="MU866155">
    <property type="protein sequence ID" value="KAK4177801.1"/>
    <property type="molecule type" value="Genomic_DNA"/>
</dbReference>
<accession>A0AAN7A758</accession>
<feature type="transmembrane region" description="Helical" evidence="1">
    <location>
        <begin position="155"/>
        <end position="174"/>
    </location>
</feature>
<comment type="caution">
    <text evidence="2">The sequence shown here is derived from an EMBL/GenBank/DDBJ whole genome shotgun (WGS) entry which is preliminary data.</text>
</comment>
<evidence type="ECO:0000256" key="1">
    <source>
        <dbReference type="SAM" id="Phobius"/>
    </source>
</evidence>
<feature type="transmembrane region" description="Helical" evidence="1">
    <location>
        <begin position="51"/>
        <end position="69"/>
    </location>
</feature>
<dbReference type="Proteomes" id="UP001302321">
    <property type="component" value="Unassembled WGS sequence"/>
</dbReference>
<feature type="transmembrane region" description="Helical" evidence="1">
    <location>
        <begin position="89"/>
        <end position="107"/>
    </location>
</feature>
<evidence type="ECO:0000313" key="2">
    <source>
        <dbReference type="EMBL" id="KAK4177801.1"/>
    </source>
</evidence>
<name>A0AAN7A758_9PEZI</name>
<dbReference type="AlphaFoldDB" id="A0AAN7A758"/>
<gene>
    <name evidence="2" type="ORF">QBC36DRAFT_345177</name>
</gene>
<evidence type="ECO:0000313" key="3">
    <source>
        <dbReference type="Proteomes" id="UP001302321"/>
    </source>
</evidence>